<evidence type="ECO:0000313" key="2">
    <source>
        <dbReference type="EMBL" id="MBA9002443.1"/>
    </source>
</evidence>
<sequence>MNELQMIAEMLDENPSERTVAEGRERLRGAVSGGRAPAGRRRRFGMPRWPLGLGLAGAAAAVAVAVAVSGTTPPDPAPQPSAQDLSARTVLLAAAEKATTTPDAKGTYWRVKTLTALPVTVGPKDNRYTMERLRIREHWTTRQGREWVGDRLAGARPRTPADEAAWRKDGSPTRWDLGVGDTVDRQRIHLHTAPRPGTLIDAGQTRGFSIGERWLTFEQVQSLPTDPRALRAALTLTRLRDDKENPDRANPVPPEAQAIYAAQSLTALLAQVPAPPKVRAAAFRALADMPEARSLGRVKDPQGRTGVGIVITNSYQGATTTTRLIVDPATSSVLSSNITAGRDGARIDKEMATVYLEVGWTDTRPQPPSLP</sequence>
<dbReference type="InterPro" id="IPR047789">
    <property type="entry name" value="CU044_5270-like"/>
</dbReference>
<keyword evidence="1" id="KW-1133">Transmembrane helix</keyword>
<dbReference type="EMBL" id="JACJII010000001">
    <property type="protein sequence ID" value="MBA9002443.1"/>
    <property type="molecule type" value="Genomic_DNA"/>
</dbReference>
<evidence type="ECO:0008006" key="4">
    <source>
        <dbReference type="Google" id="ProtNLM"/>
    </source>
</evidence>
<reference evidence="2 3" key="1">
    <citation type="submission" date="2020-08" db="EMBL/GenBank/DDBJ databases">
        <title>Sequencing the genomes of 1000 actinobacteria strains.</title>
        <authorList>
            <person name="Klenk H.-P."/>
        </authorList>
    </citation>
    <scope>NUCLEOTIDE SEQUENCE [LARGE SCALE GENOMIC DNA]</scope>
    <source>
        <strain evidence="2 3">DSM 45823</strain>
    </source>
</reference>
<protein>
    <recommendedName>
        <fullName evidence="4">CU044_5270 family protein</fullName>
    </recommendedName>
</protein>
<organism evidence="2 3">
    <name type="scientific">Thermomonospora cellulosilytica</name>
    <dbReference type="NCBI Taxonomy" id="1411118"/>
    <lineage>
        <taxon>Bacteria</taxon>
        <taxon>Bacillati</taxon>
        <taxon>Actinomycetota</taxon>
        <taxon>Actinomycetes</taxon>
        <taxon>Streptosporangiales</taxon>
        <taxon>Thermomonosporaceae</taxon>
        <taxon>Thermomonospora</taxon>
    </lineage>
</organism>
<dbReference type="Proteomes" id="UP000539313">
    <property type="component" value="Unassembled WGS sequence"/>
</dbReference>
<comment type="caution">
    <text evidence="2">The sequence shown here is derived from an EMBL/GenBank/DDBJ whole genome shotgun (WGS) entry which is preliminary data.</text>
</comment>
<feature type="transmembrane region" description="Helical" evidence="1">
    <location>
        <begin position="49"/>
        <end position="70"/>
    </location>
</feature>
<dbReference type="RefSeq" id="WP_182704464.1">
    <property type="nucleotide sequence ID" value="NZ_JACJII010000001.1"/>
</dbReference>
<evidence type="ECO:0000256" key="1">
    <source>
        <dbReference type="SAM" id="Phobius"/>
    </source>
</evidence>
<keyword evidence="3" id="KW-1185">Reference proteome</keyword>
<proteinExistence type="predicted"/>
<gene>
    <name evidence="2" type="ORF">HNR21_001325</name>
</gene>
<dbReference type="NCBIfam" id="NF038083">
    <property type="entry name" value="CU044_5270_fam"/>
    <property type="match status" value="1"/>
</dbReference>
<keyword evidence="1" id="KW-0812">Transmembrane</keyword>
<name>A0A7W3R6Q7_9ACTN</name>
<dbReference type="AlphaFoldDB" id="A0A7W3R6Q7"/>
<keyword evidence="1" id="KW-0472">Membrane</keyword>
<evidence type="ECO:0000313" key="3">
    <source>
        <dbReference type="Proteomes" id="UP000539313"/>
    </source>
</evidence>
<accession>A0A7W3R6Q7</accession>